<organism evidence="2 3">
    <name type="scientific">Micromonospora aurantiaca</name>
    <name type="common">nom. illeg.</name>
    <dbReference type="NCBI Taxonomy" id="47850"/>
    <lineage>
        <taxon>Bacteria</taxon>
        <taxon>Bacillati</taxon>
        <taxon>Actinomycetota</taxon>
        <taxon>Actinomycetes</taxon>
        <taxon>Micromonosporales</taxon>
        <taxon>Micromonosporaceae</taxon>
        <taxon>Micromonospora</taxon>
    </lineage>
</organism>
<sequence>MAQQTLKPPSATLYLATGLAGGFTIAAWATVFLGIVMFRSIPPERQATYLILGLLTAATTKILGIRLIIGRERYARHVAAQWEAAKARRQAEQAELLDGDEDRALWASIPAAGSDEDTCAFTATNVIAINQYRSWPQAG</sequence>
<evidence type="ECO:0000313" key="2">
    <source>
        <dbReference type="EMBL" id="AXH89374.1"/>
    </source>
</evidence>
<reference evidence="2 3" key="2">
    <citation type="submission" date="2018-08" db="EMBL/GenBank/DDBJ databases">
        <title>Streptomyces kandeliansis sp. nov., an endophytic bacterium isolated from mangrove plant.</title>
        <authorList>
            <person name="Wang R."/>
        </authorList>
    </citation>
    <scope>NUCLEOTIDE SEQUENCE [LARGE SCALE GENOMIC DNA]</scope>
    <source>
        <strain evidence="3">H14(2018)</strain>
    </source>
</reference>
<protein>
    <submittedName>
        <fullName evidence="2">Uncharacterized protein</fullName>
    </submittedName>
</protein>
<name>A0A6N3JY34_9ACTN</name>
<keyword evidence="1" id="KW-1133">Transmembrane helix</keyword>
<accession>A0A6N3JY34</accession>
<dbReference type="EMBL" id="CP031263">
    <property type="protein sequence ID" value="AXH89374.1"/>
    <property type="molecule type" value="Genomic_DNA"/>
</dbReference>
<feature type="transmembrane region" description="Helical" evidence="1">
    <location>
        <begin position="12"/>
        <end position="37"/>
    </location>
</feature>
<evidence type="ECO:0000256" key="1">
    <source>
        <dbReference type="SAM" id="Phobius"/>
    </source>
</evidence>
<evidence type="ECO:0000313" key="3">
    <source>
        <dbReference type="Proteomes" id="UP000253958"/>
    </source>
</evidence>
<keyword evidence="1" id="KW-0472">Membrane</keyword>
<gene>
    <name evidence="2" type="ORF">DVH21_05170</name>
</gene>
<dbReference type="Proteomes" id="UP000253958">
    <property type="component" value="Chromosome"/>
</dbReference>
<dbReference type="RefSeq" id="WP_114918928.1">
    <property type="nucleotide sequence ID" value="NZ_CP031263.1"/>
</dbReference>
<keyword evidence="1" id="KW-0812">Transmembrane</keyword>
<proteinExistence type="predicted"/>
<feature type="transmembrane region" description="Helical" evidence="1">
    <location>
        <begin position="49"/>
        <end position="69"/>
    </location>
</feature>
<reference evidence="2 3" key="1">
    <citation type="submission" date="2018-07" db="EMBL/GenBank/DDBJ databases">
        <authorList>
            <person name="Ye Y."/>
        </authorList>
    </citation>
    <scope>NUCLEOTIDE SEQUENCE [LARGE SCALE GENOMIC DNA]</scope>
    <source>
        <strain evidence="3">H14(2018)</strain>
    </source>
</reference>
<dbReference type="AlphaFoldDB" id="A0A6N3JY34"/>